<name>A0ABW3EH20_9LACO</name>
<protein>
    <submittedName>
        <fullName evidence="1">Uncharacterized protein</fullName>
    </submittedName>
</protein>
<sequence>MMQLNKNELILEIESIKNKLDKNGYSEESKRFKKIIHTFNDATISKIEYIKNLELLITMTNIRYLGDCNIDSYDSPWKWMNTLLQVSTLAIELLRLEKQ</sequence>
<proteinExistence type="predicted"/>
<dbReference type="RefSeq" id="WP_137638868.1">
    <property type="nucleotide sequence ID" value="NZ_BJDN01000049.1"/>
</dbReference>
<organism evidence="1 2">
    <name type="scientific">Loigolactobacillus binensis</name>
    <dbReference type="NCBI Taxonomy" id="2559922"/>
    <lineage>
        <taxon>Bacteria</taxon>
        <taxon>Bacillati</taxon>
        <taxon>Bacillota</taxon>
        <taxon>Bacilli</taxon>
        <taxon>Lactobacillales</taxon>
        <taxon>Lactobacillaceae</taxon>
        <taxon>Loigolactobacillus</taxon>
    </lineage>
</organism>
<comment type="caution">
    <text evidence="1">The sequence shown here is derived from an EMBL/GenBank/DDBJ whole genome shotgun (WGS) entry which is preliminary data.</text>
</comment>
<dbReference type="EMBL" id="JBHTIO010000050">
    <property type="protein sequence ID" value="MFD0898258.1"/>
    <property type="molecule type" value="Genomic_DNA"/>
</dbReference>
<reference evidence="2" key="1">
    <citation type="journal article" date="2019" name="Int. J. Syst. Evol. Microbiol.">
        <title>The Global Catalogue of Microorganisms (GCM) 10K type strain sequencing project: providing services to taxonomists for standard genome sequencing and annotation.</title>
        <authorList>
            <consortium name="The Broad Institute Genomics Platform"/>
            <consortium name="The Broad Institute Genome Sequencing Center for Infectious Disease"/>
            <person name="Wu L."/>
            <person name="Ma J."/>
        </authorList>
    </citation>
    <scope>NUCLEOTIDE SEQUENCE [LARGE SCALE GENOMIC DNA]</scope>
    <source>
        <strain evidence="2">CCM 8925</strain>
    </source>
</reference>
<dbReference type="Proteomes" id="UP001597104">
    <property type="component" value="Unassembled WGS sequence"/>
</dbReference>
<evidence type="ECO:0000313" key="1">
    <source>
        <dbReference type="EMBL" id="MFD0898258.1"/>
    </source>
</evidence>
<keyword evidence="2" id="KW-1185">Reference proteome</keyword>
<gene>
    <name evidence="1" type="ORF">ACFQZ7_11055</name>
</gene>
<accession>A0ABW3EH20</accession>
<evidence type="ECO:0000313" key="2">
    <source>
        <dbReference type="Proteomes" id="UP001597104"/>
    </source>
</evidence>